<dbReference type="GeneID" id="68868800"/>
<dbReference type="AlphaFoldDB" id="A0A073IVI0"/>
<proteinExistence type="predicted"/>
<protein>
    <submittedName>
        <fullName evidence="2">Uncharacterized protein</fullName>
    </submittedName>
</protein>
<reference evidence="2 3" key="1">
    <citation type="submission" date="2014-01" db="EMBL/GenBank/DDBJ databases">
        <title>Sulfitobacter sp. H3 (MCCC 1A00686) Genome Sequencing.</title>
        <authorList>
            <person name="Lai Q."/>
            <person name="Hong Z."/>
        </authorList>
    </citation>
    <scope>NUCLEOTIDE SEQUENCE [LARGE SCALE GENOMIC DNA]</scope>
    <source>
        <strain evidence="2 3">H3</strain>
    </source>
</reference>
<dbReference type="RefSeq" id="WP_037931580.1">
    <property type="nucleotide sequence ID" value="NZ_CP054599.1"/>
</dbReference>
<organism evidence="2 3">
    <name type="scientific">Pseudosulfitobacter pseudonitzschiae</name>
    <dbReference type="NCBI Taxonomy" id="1402135"/>
    <lineage>
        <taxon>Bacteria</taxon>
        <taxon>Pseudomonadati</taxon>
        <taxon>Pseudomonadota</taxon>
        <taxon>Alphaproteobacteria</taxon>
        <taxon>Rhodobacterales</taxon>
        <taxon>Roseobacteraceae</taxon>
        <taxon>Pseudosulfitobacter</taxon>
    </lineage>
</organism>
<feature type="transmembrane region" description="Helical" evidence="1">
    <location>
        <begin position="81"/>
        <end position="114"/>
    </location>
</feature>
<keyword evidence="1" id="KW-1133">Transmembrane helix</keyword>
<sequence length="204" mass="22739">MSDSVKAGLGPDTLSLIRNMVAEADTADTPLDRPAARPRAAVAQALTDAGAQPLQPDFARQMAHQSILRARKFRPSRRQILWATFALIVLLRPAWIVLMLVLGAFLILGVFVAFGADRVWSGAVDLLKWYIARAPERGARLVERMDRFACRWDKLLDRFPDGWVDGLYLPDLQSLLEADDRHDAVLATRLQRMQTQAADHEAAA</sequence>
<evidence type="ECO:0000313" key="2">
    <source>
        <dbReference type="EMBL" id="KEJ93784.1"/>
    </source>
</evidence>
<accession>A0A073IVI0</accession>
<dbReference type="OrthoDB" id="7861530at2"/>
<evidence type="ECO:0000313" key="3">
    <source>
        <dbReference type="Proteomes" id="UP000027746"/>
    </source>
</evidence>
<gene>
    <name evidence="2" type="ORF">SUH3_12900</name>
</gene>
<comment type="caution">
    <text evidence="2">The sequence shown here is derived from an EMBL/GenBank/DDBJ whole genome shotgun (WGS) entry which is preliminary data.</text>
</comment>
<dbReference type="EMBL" id="JAMD01000027">
    <property type="protein sequence ID" value="KEJ93784.1"/>
    <property type="molecule type" value="Genomic_DNA"/>
</dbReference>
<keyword evidence="1" id="KW-0472">Membrane</keyword>
<name>A0A073IVI0_9RHOB</name>
<evidence type="ECO:0000256" key="1">
    <source>
        <dbReference type="SAM" id="Phobius"/>
    </source>
</evidence>
<keyword evidence="1" id="KW-0812">Transmembrane</keyword>
<keyword evidence="3" id="KW-1185">Reference proteome</keyword>
<dbReference type="Proteomes" id="UP000027746">
    <property type="component" value="Unassembled WGS sequence"/>
</dbReference>